<dbReference type="AlphaFoldDB" id="A0A1C5GG07"/>
<dbReference type="PANTHER" id="PTHR30472:SF67">
    <property type="entry name" value="PERMEASE OF ABC TRANSPORTER-RELATED"/>
    <property type="match status" value="1"/>
</dbReference>
<feature type="transmembrane region" description="Helical" evidence="8">
    <location>
        <begin position="93"/>
        <end position="115"/>
    </location>
</feature>
<protein>
    <submittedName>
        <fullName evidence="9">Iron complex transport system permease protein</fullName>
    </submittedName>
</protein>
<organism evidence="9 10">
    <name type="scientific">Micromonospora echinofusca</name>
    <dbReference type="NCBI Taxonomy" id="47858"/>
    <lineage>
        <taxon>Bacteria</taxon>
        <taxon>Bacillati</taxon>
        <taxon>Actinomycetota</taxon>
        <taxon>Actinomycetes</taxon>
        <taxon>Micromonosporales</taxon>
        <taxon>Micromonosporaceae</taxon>
        <taxon>Micromonospora</taxon>
    </lineage>
</organism>
<dbReference type="SUPFAM" id="SSF81345">
    <property type="entry name" value="ABC transporter involved in vitamin B12 uptake, BtuC"/>
    <property type="match status" value="1"/>
</dbReference>
<feature type="transmembrane region" description="Helical" evidence="8">
    <location>
        <begin position="31"/>
        <end position="52"/>
    </location>
</feature>
<evidence type="ECO:0000256" key="2">
    <source>
        <dbReference type="ARBA" id="ARBA00007935"/>
    </source>
</evidence>
<feature type="transmembrane region" description="Helical" evidence="8">
    <location>
        <begin position="226"/>
        <end position="244"/>
    </location>
</feature>
<dbReference type="Gene3D" id="1.10.3470.10">
    <property type="entry name" value="ABC transporter involved in vitamin B12 uptake, BtuC"/>
    <property type="match status" value="1"/>
</dbReference>
<evidence type="ECO:0000256" key="4">
    <source>
        <dbReference type="ARBA" id="ARBA00022475"/>
    </source>
</evidence>
<dbReference type="PANTHER" id="PTHR30472">
    <property type="entry name" value="FERRIC ENTEROBACTIN TRANSPORT SYSTEM PERMEASE PROTEIN"/>
    <property type="match status" value="1"/>
</dbReference>
<feature type="transmembrane region" description="Helical" evidence="8">
    <location>
        <begin position="311"/>
        <end position="330"/>
    </location>
</feature>
<feature type="transmembrane region" description="Helical" evidence="8">
    <location>
        <begin position="122"/>
        <end position="142"/>
    </location>
</feature>
<dbReference type="GO" id="GO:0022857">
    <property type="term" value="F:transmembrane transporter activity"/>
    <property type="evidence" value="ECO:0007669"/>
    <property type="project" value="InterPro"/>
</dbReference>
<evidence type="ECO:0000256" key="8">
    <source>
        <dbReference type="SAM" id="Phobius"/>
    </source>
</evidence>
<comment type="subcellular location">
    <subcellularLocation>
        <location evidence="1">Cell membrane</location>
        <topology evidence="1">Multi-pass membrane protein</topology>
    </subcellularLocation>
</comment>
<dbReference type="EMBL" id="LT607733">
    <property type="protein sequence ID" value="SCG18046.1"/>
    <property type="molecule type" value="Genomic_DNA"/>
</dbReference>
<comment type="similarity">
    <text evidence="2">Belongs to the binding-protein-dependent transport system permease family. FecCD subfamily.</text>
</comment>
<dbReference type="CDD" id="cd06550">
    <property type="entry name" value="TM_ABC_iron-siderophores_like"/>
    <property type="match status" value="1"/>
</dbReference>
<dbReference type="InterPro" id="IPR000522">
    <property type="entry name" value="ABC_transptr_permease_BtuC"/>
</dbReference>
<evidence type="ECO:0000256" key="6">
    <source>
        <dbReference type="ARBA" id="ARBA00022989"/>
    </source>
</evidence>
<dbReference type="Pfam" id="PF01032">
    <property type="entry name" value="FecCD"/>
    <property type="match status" value="1"/>
</dbReference>
<dbReference type="InterPro" id="IPR037294">
    <property type="entry name" value="ABC_BtuC-like"/>
</dbReference>
<name>A0A1C5GG07_MICEH</name>
<evidence type="ECO:0000313" key="9">
    <source>
        <dbReference type="EMBL" id="SCG18046.1"/>
    </source>
</evidence>
<evidence type="ECO:0000313" key="10">
    <source>
        <dbReference type="Proteomes" id="UP000198251"/>
    </source>
</evidence>
<keyword evidence="5 8" id="KW-0812">Transmembrane</keyword>
<feature type="transmembrane region" description="Helical" evidence="8">
    <location>
        <begin position="148"/>
        <end position="168"/>
    </location>
</feature>
<reference evidence="9 10" key="1">
    <citation type="submission" date="2016-06" db="EMBL/GenBank/DDBJ databases">
        <authorList>
            <person name="Kjaerup R.B."/>
            <person name="Dalgaard T.S."/>
            <person name="Juul-Madsen H.R."/>
        </authorList>
    </citation>
    <scope>NUCLEOTIDE SEQUENCE [LARGE SCALE GENOMIC DNA]</scope>
    <source>
        <strain evidence="9 10">DSM 43913</strain>
    </source>
</reference>
<evidence type="ECO:0000256" key="1">
    <source>
        <dbReference type="ARBA" id="ARBA00004651"/>
    </source>
</evidence>
<keyword evidence="6 8" id="KW-1133">Transmembrane helix</keyword>
<evidence type="ECO:0000256" key="5">
    <source>
        <dbReference type="ARBA" id="ARBA00022692"/>
    </source>
</evidence>
<evidence type="ECO:0000256" key="3">
    <source>
        <dbReference type="ARBA" id="ARBA00022448"/>
    </source>
</evidence>
<keyword evidence="3" id="KW-0813">Transport</keyword>
<feature type="transmembrane region" description="Helical" evidence="8">
    <location>
        <begin position="180"/>
        <end position="198"/>
    </location>
</feature>
<feature type="transmembrane region" description="Helical" evidence="8">
    <location>
        <begin position="269"/>
        <end position="291"/>
    </location>
</feature>
<accession>A0A1C5GG07</accession>
<feature type="transmembrane region" description="Helical" evidence="8">
    <location>
        <begin position="339"/>
        <end position="357"/>
    </location>
</feature>
<keyword evidence="4" id="KW-1003">Cell membrane</keyword>
<proteinExistence type="inferred from homology"/>
<keyword evidence="10" id="KW-1185">Reference proteome</keyword>
<evidence type="ECO:0000256" key="7">
    <source>
        <dbReference type="ARBA" id="ARBA00023136"/>
    </source>
</evidence>
<dbReference type="GO" id="GO:0005886">
    <property type="term" value="C:plasma membrane"/>
    <property type="evidence" value="ECO:0007669"/>
    <property type="project" value="UniProtKB-SubCell"/>
</dbReference>
<gene>
    <name evidence="9" type="ORF">GA0070610_4379</name>
</gene>
<dbReference type="Proteomes" id="UP000198251">
    <property type="component" value="Chromosome I"/>
</dbReference>
<sequence>MTTMSRSVKGRATAAPKGNVARPAPLHGAPLPLCLLVLGVLLVVLVLVAAAVGSVQVSVGDTGRIVWAHLTGSTADVDPAHDQIVWTFRIPRVLLAALCGAGLAVAGVVLQALVANPLADPFILGVSAGGSVGAVTVMALGAGAAGGLGVSGAAFVGAMLAVALVFTLGQQQGRLNPVRLVLAGVAISYVFTSITSLLQLQTTPNNMRQIMFWLLGSVAGARWEQLQVAGVVVLAVTLLLTLYARQFNALVTGDESATALGIDVKRLRIVAIVLTSLLAGVLIAVAGGIGFVGLMVPHLVRLAFGVDHRRVLPLAALVGAVYLVVVDLLCRTVDPPNELPLNILTALFGAPFFIWLMRRDRSLSHS</sequence>
<keyword evidence="7 8" id="KW-0472">Membrane</keyword>
<dbReference type="GO" id="GO:0033214">
    <property type="term" value="P:siderophore-iron import into cell"/>
    <property type="evidence" value="ECO:0007669"/>
    <property type="project" value="TreeGrafter"/>
</dbReference>
<dbReference type="FunFam" id="1.10.3470.10:FF:000001">
    <property type="entry name" value="Vitamin B12 ABC transporter permease BtuC"/>
    <property type="match status" value="1"/>
</dbReference>